<protein>
    <submittedName>
        <fullName evidence="1">Uncharacterized protein</fullName>
    </submittedName>
</protein>
<proteinExistence type="predicted"/>
<accession>A0AAD9QZS8</accession>
<organism evidence="1 2">
    <name type="scientific">Acropora cervicornis</name>
    <name type="common">Staghorn coral</name>
    <dbReference type="NCBI Taxonomy" id="6130"/>
    <lineage>
        <taxon>Eukaryota</taxon>
        <taxon>Metazoa</taxon>
        <taxon>Cnidaria</taxon>
        <taxon>Anthozoa</taxon>
        <taxon>Hexacorallia</taxon>
        <taxon>Scleractinia</taxon>
        <taxon>Astrocoeniina</taxon>
        <taxon>Acroporidae</taxon>
        <taxon>Acropora</taxon>
    </lineage>
</organism>
<dbReference type="Proteomes" id="UP001249851">
    <property type="component" value="Unassembled WGS sequence"/>
</dbReference>
<keyword evidence="2" id="KW-1185">Reference proteome</keyword>
<evidence type="ECO:0000313" key="2">
    <source>
        <dbReference type="Proteomes" id="UP001249851"/>
    </source>
</evidence>
<comment type="caution">
    <text evidence="1">The sequence shown here is derived from an EMBL/GenBank/DDBJ whole genome shotgun (WGS) entry which is preliminary data.</text>
</comment>
<evidence type="ECO:0000313" key="1">
    <source>
        <dbReference type="EMBL" id="KAK2570523.1"/>
    </source>
</evidence>
<gene>
    <name evidence="1" type="ORF">P5673_004188</name>
</gene>
<sequence length="59" mass="6390">MQDYSTLACPLPFSDGSEVLMVSPSVVCKVQLELNPRKAGDPDGNNNRLLRGVGVEICR</sequence>
<dbReference type="EMBL" id="JARQWQ010000007">
    <property type="protein sequence ID" value="KAK2570523.1"/>
    <property type="molecule type" value="Genomic_DNA"/>
</dbReference>
<reference evidence="1" key="2">
    <citation type="journal article" date="2023" name="Science">
        <title>Genomic signatures of disease resistance in endangered staghorn corals.</title>
        <authorList>
            <person name="Vollmer S.V."/>
            <person name="Selwyn J.D."/>
            <person name="Despard B.A."/>
            <person name="Roesel C.L."/>
        </authorList>
    </citation>
    <scope>NUCLEOTIDE SEQUENCE</scope>
    <source>
        <strain evidence="1">K2</strain>
    </source>
</reference>
<reference evidence="1" key="1">
    <citation type="journal article" date="2023" name="G3 (Bethesda)">
        <title>Whole genome assembly and annotation of the endangered Caribbean coral Acropora cervicornis.</title>
        <authorList>
            <person name="Selwyn J.D."/>
            <person name="Vollmer S.V."/>
        </authorList>
    </citation>
    <scope>NUCLEOTIDE SEQUENCE</scope>
    <source>
        <strain evidence="1">K2</strain>
    </source>
</reference>
<dbReference type="AlphaFoldDB" id="A0AAD9QZS8"/>
<name>A0AAD9QZS8_ACRCE</name>